<dbReference type="AlphaFoldDB" id="A0A0P1BHS4"/>
<evidence type="ECO:0000313" key="1">
    <source>
        <dbReference type="EMBL" id="CEH15527.1"/>
    </source>
</evidence>
<sequence>MLKVGALPDHVAFPALNAFLRSAAASRLAFLLRSVRAKRLLDCLRLTCHQSSSSSPILISNPFPPLATSPVSRHQKRRLSQQEASASFSLCVIIFGIIRLIGNLLTPSALQNRTDFCLMCTLNVDFSSYLGITLFLGDSSDQGLLLSPISRIYFIGTDISSARPPRRVVSQSFQNASRPDPTADTLLSSFIRECELHFIPVHAPSVMPSPCEVVRCLLASSRHSG</sequence>
<proteinExistence type="predicted"/>
<reference evidence="1 2" key="1">
    <citation type="submission" date="2014-09" db="EMBL/GenBank/DDBJ databases">
        <authorList>
            <person name="Magalhaes I.L.F."/>
            <person name="Oliveira U."/>
            <person name="Santos F.R."/>
            <person name="Vidigal T.H.D.A."/>
            <person name="Brescovit A.D."/>
            <person name="Santos A.J."/>
        </authorList>
    </citation>
    <scope>NUCLEOTIDE SEQUENCE [LARGE SCALE GENOMIC DNA]</scope>
</reference>
<protein>
    <submittedName>
        <fullName evidence="1">Uncharacterized protein</fullName>
    </submittedName>
</protein>
<name>A0A0P1BHS4_9BASI</name>
<dbReference type="EMBL" id="CCYA01000264">
    <property type="protein sequence ID" value="CEH15527.1"/>
    <property type="molecule type" value="Genomic_DNA"/>
</dbReference>
<dbReference type="Proteomes" id="UP000054845">
    <property type="component" value="Unassembled WGS sequence"/>
</dbReference>
<evidence type="ECO:0000313" key="2">
    <source>
        <dbReference type="Proteomes" id="UP000054845"/>
    </source>
</evidence>
<organism evidence="1 2">
    <name type="scientific">Ceraceosorus bombacis</name>
    <dbReference type="NCBI Taxonomy" id="401625"/>
    <lineage>
        <taxon>Eukaryota</taxon>
        <taxon>Fungi</taxon>
        <taxon>Dikarya</taxon>
        <taxon>Basidiomycota</taxon>
        <taxon>Ustilaginomycotina</taxon>
        <taxon>Exobasidiomycetes</taxon>
        <taxon>Ceraceosorales</taxon>
        <taxon>Ceraceosoraceae</taxon>
        <taxon>Ceraceosorus</taxon>
    </lineage>
</organism>
<keyword evidence="2" id="KW-1185">Reference proteome</keyword>
<accession>A0A0P1BHS4</accession>